<evidence type="ECO:0000259" key="10">
    <source>
        <dbReference type="PROSITE" id="PS51163"/>
    </source>
</evidence>
<dbReference type="GO" id="GO:0005524">
    <property type="term" value="F:ATP binding"/>
    <property type="evidence" value="ECO:0007669"/>
    <property type="project" value="UniProtKB-UniRule"/>
</dbReference>
<evidence type="ECO:0000313" key="11">
    <source>
        <dbReference type="EMBL" id="MUH73570.1"/>
    </source>
</evidence>
<dbReference type="GO" id="GO:0000049">
    <property type="term" value="F:tRNA binding"/>
    <property type="evidence" value="ECO:0007669"/>
    <property type="project" value="TreeGrafter"/>
</dbReference>
<evidence type="ECO:0000256" key="1">
    <source>
        <dbReference type="ARBA" id="ARBA00004496"/>
    </source>
</evidence>
<keyword evidence="4 9" id="KW-0819">tRNA processing</keyword>
<dbReference type="OrthoDB" id="9814580at2"/>
<accession>A0A6N8FF10</accession>
<keyword evidence="6 9" id="KW-0547">Nucleotide-binding</keyword>
<dbReference type="GO" id="GO:0002949">
    <property type="term" value="P:tRNA threonylcarbamoyladenosine modification"/>
    <property type="evidence" value="ECO:0007669"/>
    <property type="project" value="UniProtKB-UniRule"/>
</dbReference>
<comment type="catalytic activity">
    <reaction evidence="8 9">
        <text>L-threonine + hydrogencarbonate + ATP = L-threonylcarbamoyladenylate + diphosphate + H2O</text>
        <dbReference type="Rhea" id="RHEA:36407"/>
        <dbReference type="ChEBI" id="CHEBI:15377"/>
        <dbReference type="ChEBI" id="CHEBI:17544"/>
        <dbReference type="ChEBI" id="CHEBI:30616"/>
        <dbReference type="ChEBI" id="CHEBI:33019"/>
        <dbReference type="ChEBI" id="CHEBI:57926"/>
        <dbReference type="ChEBI" id="CHEBI:73682"/>
        <dbReference type="EC" id="2.7.7.87"/>
    </reaction>
</comment>
<evidence type="ECO:0000256" key="2">
    <source>
        <dbReference type="ARBA" id="ARBA00022490"/>
    </source>
</evidence>
<dbReference type="AlphaFoldDB" id="A0A6N8FF10"/>
<evidence type="ECO:0000313" key="12">
    <source>
        <dbReference type="Proteomes" id="UP000439994"/>
    </source>
</evidence>
<sequence>MTDSNLIKPTNEIEALQQGELIVYPTEAVWGIGCDPENEAAVMKLLAAKNRPVEKGLILVAQNLSQCHDYFDFDKVPIEKRPEIFSSWPGPITWLLPAKASAPKWITGGSDMIAIRISAHPTIQRICKTFNRPIVSTSANRTTEPVCNNIGEAMKVFGSDVSIYVNESLGGSDKPSIIKHSLTGEIFRS</sequence>
<evidence type="ECO:0000256" key="6">
    <source>
        <dbReference type="ARBA" id="ARBA00022741"/>
    </source>
</evidence>
<keyword evidence="7 9" id="KW-0067">ATP-binding</keyword>
<dbReference type="InterPro" id="IPR023535">
    <property type="entry name" value="TC-AMP_synthase"/>
</dbReference>
<comment type="similarity">
    <text evidence="9">Belongs to the SUA5 family. TsaC subfamily.</text>
</comment>
<dbReference type="Gene3D" id="3.90.870.10">
    <property type="entry name" value="DHBP synthase"/>
    <property type="match status" value="1"/>
</dbReference>
<dbReference type="GO" id="GO:0006450">
    <property type="term" value="P:regulation of translational fidelity"/>
    <property type="evidence" value="ECO:0007669"/>
    <property type="project" value="TreeGrafter"/>
</dbReference>
<evidence type="ECO:0000256" key="4">
    <source>
        <dbReference type="ARBA" id="ARBA00022694"/>
    </source>
</evidence>
<feature type="domain" description="YrdC-like" evidence="10">
    <location>
        <begin position="6"/>
        <end position="189"/>
    </location>
</feature>
<gene>
    <name evidence="9" type="primary">tsaC</name>
    <name evidence="11" type="ORF">GNP35_14370</name>
</gene>
<reference evidence="11 12" key="1">
    <citation type="submission" date="2019-11" db="EMBL/GenBank/DDBJ databases">
        <title>P. haliotis isolates from Z. marina roots.</title>
        <authorList>
            <person name="Cohen M."/>
            <person name="Jospin G."/>
            <person name="Eisen J.A."/>
            <person name="Coil D.A."/>
        </authorList>
    </citation>
    <scope>NUCLEOTIDE SEQUENCE [LARGE SCALE GENOMIC DNA]</scope>
    <source>
        <strain evidence="11 12">UCD-MCMsp1aY</strain>
    </source>
</reference>
<dbReference type="HAMAP" id="MF_01852">
    <property type="entry name" value="TsaC"/>
    <property type="match status" value="1"/>
</dbReference>
<proteinExistence type="inferred from homology"/>
<dbReference type="EC" id="2.7.7.87" evidence="9"/>
<dbReference type="InterPro" id="IPR017945">
    <property type="entry name" value="DHBP_synth_RibB-like_a/b_dom"/>
</dbReference>
<evidence type="ECO:0000256" key="9">
    <source>
        <dbReference type="HAMAP-Rule" id="MF_01852"/>
    </source>
</evidence>
<keyword evidence="5 9" id="KW-0548">Nucleotidyltransferase</keyword>
<dbReference type="Proteomes" id="UP000439994">
    <property type="component" value="Unassembled WGS sequence"/>
</dbReference>
<comment type="function">
    <text evidence="9">Required for the formation of a threonylcarbamoyl group on adenosine at position 37 (t(6)A37) in tRNAs that read codons beginning with adenine. Catalyzes the conversion of L-threonine, HCO(3)(-)/CO(2) and ATP to give threonylcarbamoyl-AMP (TC-AMP) as the acyladenylate intermediate, with the release of diphosphate.</text>
</comment>
<keyword evidence="3 9" id="KW-0808">Transferase</keyword>
<name>A0A6N8FF10_9GAMM</name>
<keyword evidence="2 9" id="KW-0963">Cytoplasm</keyword>
<evidence type="ECO:0000256" key="5">
    <source>
        <dbReference type="ARBA" id="ARBA00022695"/>
    </source>
</evidence>
<protein>
    <recommendedName>
        <fullName evidence="9">Threonylcarbamoyl-AMP synthase</fullName>
        <shortName evidence="9">TC-AMP synthase</shortName>
        <ecNumber evidence="9">2.7.7.87</ecNumber>
    </recommendedName>
    <alternativeName>
        <fullName evidence="9">L-threonylcarbamoyladenylate synthase</fullName>
    </alternativeName>
    <alternativeName>
        <fullName evidence="9">t(6)A37 threonylcarbamoyladenosine biosynthesis protein TsaC</fullName>
    </alternativeName>
    <alternativeName>
        <fullName evidence="9">tRNA threonylcarbamoyladenosine biosynthesis protein TsaC</fullName>
    </alternativeName>
</protein>
<comment type="subcellular location">
    <subcellularLocation>
        <location evidence="1 9">Cytoplasm</location>
    </subcellularLocation>
</comment>
<keyword evidence="12" id="KW-1185">Reference proteome</keyword>
<dbReference type="GO" id="GO:0003725">
    <property type="term" value="F:double-stranded RNA binding"/>
    <property type="evidence" value="ECO:0007669"/>
    <property type="project" value="InterPro"/>
</dbReference>
<dbReference type="EMBL" id="WOCD01000005">
    <property type="protein sequence ID" value="MUH73570.1"/>
    <property type="molecule type" value="Genomic_DNA"/>
</dbReference>
<dbReference type="PANTHER" id="PTHR17490:SF18">
    <property type="entry name" value="THREONYLCARBAMOYL-AMP SYNTHASE"/>
    <property type="match status" value="1"/>
</dbReference>
<dbReference type="InterPro" id="IPR050156">
    <property type="entry name" value="TC-AMP_synthase_SUA5"/>
</dbReference>
<dbReference type="PANTHER" id="PTHR17490">
    <property type="entry name" value="SUA5"/>
    <property type="match status" value="1"/>
</dbReference>
<dbReference type="PROSITE" id="PS51163">
    <property type="entry name" value="YRDC"/>
    <property type="match status" value="1"/>
</dbReference>
<dbReference type="GO" id="GO:0005737">
    <property type="term" value="C:cytoplasm"/>
    <property type="evidence" value="ECO:0007669"/>
    <property type="project" value="UniProtKB-SubCell"/>
</dbReference>
<dbReference type="SUPFAM" id="SSF55821">
    <property type="entry name" value="YrdC/RibB"/>
    <property type="match status" value="1"/>
</dbReference>
<dbReference type="FunFam" id="3.90.870.10:FF:000004">
    <property type="entry name" value="Threonylcarbamoyl-AMP synthase"/>
    <property type="match status" value="1"/>
</dbReference>
<organism evidence="11 12">
    <name type="scientific">Psychrosphaera haliotis</name>
    <dbReference type="NCBI Taxonomy" id="555083"/>
    <lineage>
        <taxon>Bacteria</taxon>
        <taxon>Pseudomonadati</taxon>
        <taxon>Pseudomonadota</taxon>
        <taxon>Gammaproteobacteria</taxon>
        <taxon>Alteromonadales</taxon>
        <taxon>Pseudoalteromonadaceae</taxon>
        <taxon>Psychrosphaera</taxon>
    </lineage>
</organism>
<evidence type="ECO:0000256" key="3">
    <source>
        <dbReference type="ARBA" id="ARBA00022679"/>
    </source>
</evidence>
<dbReference type="Pfam" id="PF01300">
    <property type="entry name" value="Sua5_yciO_yrdC"/>
    <property type="match status" value="1"/>
</dbReference>
<evidence type="ECO:0000256" key="8">
    <source>
        <dbReference type="ARBA" id="ARBA00048366"/>
    </source>
</evidence>
<dbReference type="InterPro" id="IPR006070">
    <property type="entry name" value="Sua5-like_dom"/>
</dbReference>
<dbReference type="GO" id="GO:0061710">
    <property type="term" value="F:L-threonylcarbamoyladenylate synthase"/>
    <property type="evidence" value="ECO:0007669"/>
    <property type="project" value="UniProtKB-EC"/>
</dbReference>
<evidence type="ECO:0000256" key="7">
    <source>
        <dbReference type="ARBA" id="ARBA00022840"/>
    </source>
</evidence>
<comment type="caution">
    <text evidence="11">The sequence shown here is derived from an EMBL/GenBank/DDBJ whole genome shotgun (WGS) entry which is preliminary data.</text>
</comment>